<dbReference type="Proteomes" id="UP000252378">
    <property type="component" value="Unassembled WGS sequence"/>
</dbReference>
<dbReference type="AlphaFoldDB" id="A0A367G3F5"/>
<dbReference type="RefSeq" id="WP_113992980.1">
    <property type="nucleotide sequence ID" value="NZ_DAWEQT010000026.1"/>
</dbReference>
<sequence>MKKYDLSQIMTRAWQLYRKGVAAFAECLHRAWMAAKAAPINAQRIEESRQDFGVTEEVHTWSDWRKLGFEVVHGSRCLFQCPLIHASKGDGQTYKASFFGVSQVQPLAQQ</sequence>
<dbReference type="EMBL" id="PXUP01000014">
    <property type="protein sequence ID" value="RCH44743.1"/>
    <property type="molecule type" value="Genomic_DNA"/>
</dbReference>
<accession>A0A367G3F5</accession>
<proteinExistence type="predicted"/>
<comment type="caution">
    <text evidence="1">The sequence shown here is derived from an EMBL/GenBank/DDBJ whole genome shotgun (WGS) entry which is preliminary data.</text>
</comment>
<evidence type="ECO:0000313" key="2">
    <source>
        <dbReference type="Proteomes" id="UP000252378"/>
    </source>
</evidence>
<evidence type="ECO:0000313" key="1">
    <source>
        <dbReference type="EMBL" id="RCH44743.1"/>
    </source>
</evidence>
<name>A0A367G3F5_9FIRM</name>
<organism evidence="1 2">
    <name type="scientific">Faecalibacterium prausnitzii</name>
    <dbReference type="NCBI Taxonomy" id="853"/>
    <lineage>
        <taxon>Bacteria</taxon>
        <taxon>Bacillati</taxon>
        <taxon>Bacillota</taxon>
        <taxon>Clostridia</taxon>
        <taxon>Eubacteriales</taxon>
        <taxon>Oscillospiraceae</taxon>
        <taxon>Faecalibacterium</taxon>
    </lineage>
</organism>
<gene>
    <name evidence="1" type="ORF">C7J97_10285</name>
</gene>
<reference evidence="1 2" key="1">
    <citation type="submission" date="2018-03" db="EMBL/GenBank/DDBJ databases">
        <title>Complete genome sequencing of Faecalibacterium prausnitzii strains isolated from the human gut.</title>
        <authorList>
            <person name="Fitzgerald B.C."/>
            <person name="Shkoporov A.N."/>
            <person name="Ross P.R."/>
            <person name="Hill C."/>
        </authorList>
    </citation>
    <scope>NUCLEOTIDE SEQUENCE [LARGE SCALE GENOMIC DNA]</scope>
    <source>
        <strain evidence="1 2">ATCC 27768</strain>
    </source>
</reference>
<protein>
    <submittedName>
        <fullName evidence="1">Uncharacterized protein</fullName>
    </submittedName>
</protein>